<dbReference type="PANTHER" id="PTHR31662:SF33">
    <property type="entry name" value="DNA-BINDING STOREKEEPER PROTEIN TRANSCRIPTIONAL REGULATOR-LIKE PROTEIN"/>
    <property type="match status" value="1"/>
</dbReference>
<dbReference type="OrthoDB" id="661680at2759"/>
<dbReference type="GO" id="GO:0005634">
    <property type="term" value="C:nucleus"/>
    <property type="evidence" value="ECO:0007669"/>
    <property type="project" value="TreeGrafter"/>
</dbReference>
<evidence type="ECO:0000313" key="4">
    <source>
        <dbReference type="EMBL" id="KAE9597970.1"/>
    </source>
</evidence>
<dbReference type="EMBL" id="WOCE01000016">
    <property type="protein sequence ID" value="KAE9597970.1"/>
    <property type="molecule type" value="Genomic_DNA"/>
</dbReference>
<dbReference type="GO" id="GO:0006355">
    <property type="term" value="P:regulation of DNA-templated transcription"/>
    <property type="evidence" value="ECO:0007669"/>
    <property type="project" value="InterPro"/>
</dbReference>
<evidence type="ECO:0000256" key="1">
    <source>
        <dbReference type="ARBA" id="ARBA00010820"/>
    </source>
</evidence>
<feature type="region of interest" description="Disordered" evidence="2">
    <location>
        <begin position="251"/>
        <end position="271"/>
    </location>
</feature>
<comment type="caution">
    <text evidence="4">The sequence shown here is derived from an EMBL/GenBank/DDBJ whole genome shotgun (WGS) entry which is preliminary data.</text>
</comment>
<evidence type="ECO:0000256" key="2">
    <source>
        <dbReference type="SAM" id="MobiDB-lite"/>
    </source>
</evidence>
<dbReference type="Proteomes" id="UP000447434">
    <property type="component" value="Chromosome 16"/>
</dbReference>
<feature type="compositionally biased region" description="Acidic residues" evidence="2">
    <location>
        <begin position="90"/>
        <end position="100"/>
    </location>
</feature>
<dbReference type="Pfam" id="PF04504">
    <property type="entry name" value="GeBP-like_DBD"/>
    <property type="match status" value="1"/>
</dbReference>
<proteinExistence type="inferred from homology"/>
<organism evidence="4 5">
    <name type="scientific">Lupinus albus</name>
    <name type="common">White lupine</name>
    <name type="synonym">Lupinus termis</name>
    <dbReference type="NCBI Taxonomy" id="3870"/>
    <lineage>
        <taxon>Eukaryota</taxon>
        <taxon>Viridiplantae</taxon>
        <taxon>Streptophyta</taxon>
        <taxon>Embryophyta</taxon>
        <taxon>Tracheophyta</taxon>
        <taxon>Spermatophyta</taxon>
        <taxon>Magnoliopsida</taxon>
        <taxon>eudicotyledons</taxon>
        <taxon>Gunneridae</taxon>
        <taxon>Pentapetalae</taxon>
        <taxon>rosids</taxon>
        <taxon>fabids</taxon>
        <taxon>Fabales</taxon>
        <taxon>Fabaceae</taxon>
        <taxon>Papilionoideae</taxon>
        <taxon>50 kb inversion clade</taxon>
        <taxon>genistoids sensu lato</taxon>
        <taxon>core genistoids</taxon>
        <taxon>Genisteae</taxon>
        <taxon>Lupinus</taxon>
    </lineage>
</organism>
<comment type="similarity">
    <text evidence="1">Belongs to the GeBP family.</text>
</comment>
<feature type="region of interest" description="Disordered" evidence="2">
    <location>
        <begin position="1"/>
        <end position="186"/>
    </location>
</feature>
<dbReference type="InterPro" id="IPR053932">
    <property type="entry name" value="GeBP-like_DBD"/>
</dbReference>
<gene>
    <name evidence="4" type="ORF">Lalb_Chr16g0392201</name>
</gene>
<dbReference type="PANTHER" id="PTHR31662">
    <property type="entry name" value="BNAANNG10740D PROTEIN-RELATED"/>
    <property type="match status" value="1"/>
</dbReference>
<feature type="domain" description="Glabrous enhancer-binding protein-like DBD" evidence="3">
    <location>
        <begin position="189"/>
        <end position="283"/>
    </location>
</feature>
<keyword evidence="5" id="KW-1185">Reference proteome</keyword>
<feature type="compositionally biased region" description="Acidic residues" evidence="2">
    <location>
        <begin position="55"/>
        <end position="66"/>
    </location>
</feature>
<reference evidence="5" key="1">
    <citation type="journal article" date="2020" name="Nat. Commun.">
        <title>Genome sequence of the cluster root forming white lupin.</title>
        <authorList>
            <person name="Hufnagel B."/>
            <person name="Marques A."/>
            <person name="Soriano A."/>
            <person name="Marques L."/>
            <person name="Divol F."/>
            <person name="Doumas P."/>
            <person name="Sallet E."/>
            <person name="Mancinotti D."/>
            <person name="Carrere S."/>
            <person name="Marande W."/>
            <person name="Arribat S."/>
            <person name="Keller J."/>
            <person name="Huneau C."/>
            <person name="Blein T."/>
            <person name="Aime D."/>
            <person name="Laguerre M."/>
            <person name="Taylor J."/>
            <person name="Schubert V."/>
            <person name="Nelson M."/>
            <person name="Geu-Flores F."/>
            <person name="Crespi M."/>
            <person name="Gallardo-Guerrero K."/>
            <person name="Delaux P.-M."/>
            <person name="Salse J."/>
            <person name="Berges H."/>
            <person name="Guyot R."/>
            <person name="Gouzy J."/>
            <person name="Peret B."/>
        </authorList>
    </citation>
    <scope>NUCLEOTIDE SEQUENCE [LARGE SCALE GENOMIC DNA]</scope>
    <source>
        <strain evidence="5">cv. Amiga</strain>
    </source>
</reference>
<feature type="compositionally biased region" description="Basic and acidic residues" evidence="2">
    <location>
        <begin position="251"/>
        <end position="262"/>
    </location>
</feature>
<sequence length="420" mass="46212">MGKKQKPSLPPPSVDTSSDEFNLTPLPKHNPHSHSDDDDDDDDDLDDSQSSSQEQEQEQEDEDEDEEHHNQPLPQNPTPLSVKSPTSSDSDTDSGSDSDSDTSLLNSKPKPLASKPIDQTPKPNSNSAHPVKDKHALKRPAKAINVSVNDPPKRAKKKGIDGDGDGDEEMKDVKKSGGGGGESNSKKLFQRLWSEEDEIAILKGMVEFTSKIGQDPYRYADAFYDFMKKSLHAEASGNQLKEKIRRLKLKFEKNAKRGKNGEDPNFSKSFDRETFQLSKKVWGNAASGEKAKPDGKVGKSPKKGVKSTSVVALKPESKLEARSVDSNKDVNSDNVELTDASETDMTSYLLEVIRVNKGVGLNGLSEDVVKRGMELIGASERKELEGQWKELQDAELELSVKRVELIANHARLTLEALRAA</sequence>
<feature type="compositionally biased region" description="Acidic residues" evidence="2">
    <location>
        <begin position="36"/>
        <end position="47"/>
    </location>
</feature>
<dbReference type="AlphaFoldDB" id="A0A6A4P7Q9"/>
<accession>A0A6A4P7Q9</accession>
<feature type="region of interest" description="Disordered" evidence="2">
    <location>
        <begin position="286"/>
        <end position="311"/>
    </location>
</feature>
<protein>
    <submittedName>
        <fullName evidence="4">Putative transcription factor GeBP family</fullName>
    </submittedName>
</protein>
<name>A0A6A4P7Q9_LUPAL</name>
<evidence type="ECO:0000259" key="3">
    <source>
        <dbReference type="Pfam" id="PF04504"/>
    </source>
</evidence>
<evidence type="ECO:0000313" key="5">
    <source>
        <dbReference type="Proteomes" id="UP000447434"/>
    </source>
</evidence>
<dbReference type="InterPro" id="IPR007592">
    <property type="entry name" value="GEBP"/>
</dbReference>